<evidence type="ECO:0000313" key="2">
    <source>
        <dbReference type="EMBL" id="PRP65656.1"/>
    </source>
</evidence>
<proteinExistence type="predicted"/>
<dbReference type="EMBL" id="MQUC01000003">
    <property type="protein sequence ID" value="PRP65656.1"/>
    <property type="molecule type" value="Genomic_DNA"/>
</dbReference>
<keyword evidence="1" id="KW-0812">Transmembrane</keyword>
<sequence>MMTVNTRLMNQKERRSLRRKLMGYLLLLPVLLLFYALAYYFENLPQLFRLAAFAIPTIAFLMFAGLAYKQWKDLAHGEVRLLKGAVTDKVNYSTYSNTGKHSSKSKYIVMNNAKYYLGDKHFHQLHKGQIIELGIGFHSNTVLSINGR</sequence>
<keyword evidence="1" id="KW-0472">Membrane</keyword>
<evidence type="ECO:0000313" key="3">
    <source>
        <dbReference type="Proteomes" id="UP000239532"/>
    </source>
</evidence>
<keyword evidence="1" id="KW-1133">Transmembrane helix</keyword>
<gene>
    <name evidence="2" type="ORF">BST86_00405</name>
</gene>
<name>A0A2S9WQU0_9FLAO</name>
<evidence type="ECO:0000256" key="1">
    <source>
        <dbReference type="SAM" id="Phobius"/>
    </source>
</evidence>
<accession>A0A2S9WQU0</accession>
<feature type="transmembrane region" description="Helical" evidence="1">
    <location>
        <begin position="47"/>
        <end position="68"/>
    </location>
</feature>
<dbReference type="AlphaFoldDB" id="A0A2S9WQU0"/>
<dbReference type="RefSeq" id="WP_146126677.1">
    <property type="nucleotide sequence ID" value="NZ_MQUC01000003.1"/>
</dbReference>
<organism evidence="2 3">
    <name type="scientific">Nonlabens agnitus</name>
    <dbReference type="NCBI Taxonomy" id="870484"/>
    <lineage>
        <taxon>Bacteria</taxon>
        <taxon>Pseudomonadati</taxon>
        <taxon>Bacteroidota</taxon>
        <taxon>Flavobacteriia</taxon>
        <taxon>Flavobacteriales</taxon>
        <taxon>Flavobacteriaceae</taxon>
        <taxon>Nonlabens</taxon>
    </lineage>
</organism>
<reference evidence="2 3" key="1">
    <citation type="submission" date="2016-11" db="EMBL/GenBank/DDBJ databases">
        <title>Trade-off between light-utilization and light-protection in marine flavobacteria.</title>
        <authorList>
            <person name="Kumagai Y."/>
        </authorList>
    </citation>
    <scope>NUCLEOTIDE SEQUENCE [LARGE SCALE GENOMIC DNA]</scope>
    <source>
        <strain evidence="2 3">JCM 17109</strain>
    </source>
</reference>
<feature type="transmembrane region" description="Helical" evidence="1">
    <location>
        <begin position="21"/>
        <end position="41"/>
    </location>
</feature>
<dbReference type="Proteomes" id="UP000239532">
    <property type="component" value="Unassembled WGS sequence"/>
</dbReference>
<keyword evidence="3" id="KW-1185">Reference proteome</keyword>
<comment type="caution">
    <text evidence="2">The sequence shown here is derived from an EMBL/GenBank/DDBJ whole genome shotgun (WGS) entry which is preliminary data.</text>
</comment>
<protein>
    <submittedName>
        <fullName evidence="2">Uncharacterized protein</fullName>
    </submittedName>
</protein>